<dbReference type="InterPro" id="IPR001853">
    <property type="entry name" value="DSBA-like_thioredoxin_dom"/>
</dbReference>
<evidence type="ECO:0000313" key="4">
    <source>
        <dbReference type="EMBL" id="PTU30208.1"/>
    </source>
</evidence>
<dbReference type="RefSeq" id="WP_107941553.1">
    <property type="nucleotide sequence ID" value="NZ_QANS01000007.1"/>
</dbReference>
<dbReference type="PANTHER" id="PTHR42943:SF2">
    <property type="entry name" value="GLUTATHIONE S-TRANSFERASE KAPPA 1"/>
    <property type="match status" value="1"/>
</dbReference>
<proteinExistence type="inferred from homology"/>
<reference evidence="4 5" key="1">
    <citation type="submission" date="2018-04" db="EMBL/GenBank/DDBJ databases">
        <title>Novel species isolated from glacier.</title>
        <authorList>
            <person name="Liu Q."/>
            <person name="Xin Y.-H."/>
        </authorList>
    </citation>
    <scope>NUCLEOTIDE SEQUENCE [LARGE SCALE GENOMIC DNA]</scope>
    <source>
        <strain evidence="4 5">GT1R17</strain>
    </source>
</reference>
<evidence type="ECO:0000313" key="5">
    <source>
        <dbReference type="Proteomes" id="UP000244248"/>
    </source>
</evidence>
<dbReference type="InterPro" id="IPR036249">
    <property type="entry name" value="Thioredoxin-like_sf"/>
</dbReference>
<dbReference type="GO" id="GO:0006749">
    <property type="term" value="P:glutathione metabolic process"/>
    <property type="evidence" value="ECO:0007669"/>
    <property type="project" value="TreeGrafter"/>
</dbReference>
<comment type="similarity">
    <text evidence="1">Belongs to the GST superfamily. NadH family.</text>
</comment>
<evidence type="ECO:0000256" key="2">
    <source>
        <dbReference type="PIRSR" id="PIRSR006386-1"/>
    </source>
</evidence>
<protein>
    <recommendedName>
        <fullName evidence="1">2-hydroxychromene-2-carboxylate isomerase</fullName>
        <ecNumber evidence="1">5.99.1.4</ecNumber>
    </recommendedName>
</protein>
<dbReference type="Proteomes" id="UP000244248">
    <property type="component" value="Unassembled WGS sequence"/>
</dbReference>
<keyword evidence="1" id="KW-0413">Isomerase</keyword>
<dbReference type="InterPro" id="IPR014440">
    <property type="entry name" value="HCCAis_GSTk"/>
</dbReference>
<dbReference type="InterPro" id="IPR044087">
    <property type="entry name" value="NahD-like"/>
</dbReference>
<dbReference type="InterPro" id="IPR051924">
    <property type="entry name" value="GST_Kappa/NadH"/>
</dbReference>
<accession>A0A2T5MC98</accession>
<dbReference type="PANTHER" id="PTHR42943">
    <property type="entry name" value="GLUTATHIONE S-TRANSFERASE KAPPA"/>
    <property type="match status" value="1"/>
</dbReference>
<dbReference type="OrthoDB" id="5244108at2"/>
<dbReference type="GO" id="GO:0004364">
    <property type="term" value="F:glutathione transferase activity"/>
    <property type="evidence" value="ECO:0007669"/>
    <property type="project" value="TreeGrafter"/>
</dbReference>
<organism evidence="4 5">
    <name type="scientific">Stenotrophobium rhamnosiphilum</name>
    <dbReference type="NCBI Taxonomy" id="2029166"/>
    <lineage>
        <taxon>Bacteria</taxon>
        <taxon>Pseudomonadati</taxon>
        <taxon>Pseudomonadota</taxon>
        <taxon>Gammaproteobacteria</taxon>
        <taxon>Nevskiales</taxon>
        <taxon>Nevskiaceae</taxon>
        <taxon>Stenotrophobium</taxon>
    </lineage>
</organism>
<dbReference type="Gene3D" id="3.40.30.10">
    <property type="entry name" value="Glutaredoxin"/>
    <property type="match status" value="1"/>
</dbReference>
<dbReference type="GO" id="GO:0018845">
    <property type="term" value="F:2-hydroxychromene-2-carboxylate isomerase activity"/>
    <property type="evidence" value="ECO:0007669"/>
    <property type="project" value="UniProtKB-UniRule"/>
</dbReference>
<evidence type="ECO:0000259" key="3">
    <source>
        <dbReference type="Pfam" id="PF01323"/>
    </source>
</evidence>
<sequence>MVGNNLKPQAKTIEFWFDFGSNYSYLTTMRIEQAASSLGVTVLWRPFLLGPIFKTFGWETSPFVLQKAKGEYVWKDMARECQKYGLAWKQPTNFPRASVLPLRVALSGADESWVAEFCRQVMTTNFVDDQDVDSTDVIRSILDRMGLPSEQILAAALSDKNKLALRHQTEAAQAKGIFGAPTFFVGYEMYWGNDRLDDALQYASSNNG</sequence>
<feature type="active site" description="Nucleophile" evidence="2">
    <location>
        <position position="21"/>
    </location>
</feature>
<dbReference type="SUPFAM" id="SSF52833">
    <property type="entry name" value="Thioredoxin-like"/>
    <property type="match status" value="1"/>
</dbReference>
<dbReference type="EC" id="5.99.1.4" evidence="1"/>
<gene>
    <name evidence="4" type="ORF">CJD38_16845</name>
</gene>
<feature type="domain" description="DSBA-like thioredoxin" evidence="3">
    <location>
        <begin position="12"/>
        <end position="199"/>
    </location>
</feature>
<evidence type="ECO:0000256" key="1">
    <source>
        <dbReference type="PIRNR" id="PIRNR006386"/>
    </source>
</evidence>
<name>A0A2T5MC98_9GAMM</name>
<dbReference type="Pfam" id="PF01323">
    <property type="entry name" value="DSBA"/>
    <property type="match status" value="1"/>
</dbReference>
<dbReference type="PIRSF" id="PIRSF006386">
    <property type="entry name" value="HCCAis_GSTk"/>
    <property type="match status" value="1"/>
</dbReference>
<dbReference type="EMBL" id="QANS01000007">
    <property type="protein sequence ID" value="PTU30208.1"/>
    <property type="molecule type" value="Genomic_DNA"/>
</dbReference>
<keyword evidence="5" id="KW-1185">Reference proteome</keyword>
<dbReference type="GO" id="GO:0004602">
    <property type="term" value="F:glutathione peroxidase activity"/>
    <property type="evidence" value="ECO:0007669"/>
    <property type="project" value="TreeGrafter"/>
</dbReference>
<dbReference type="CDD" id="cd03022">
    <property type="entry name" value="DsbA_HCCA_Iso"/>
    <property type="match status" value="1"/>
</dbReference>
<dbReference type="AlphaFoldDB" id="A0A2T5MC98"/>
<comment type="caution">
    <text evidence="4">The sequence shown here is derived from an EMBL/GenBank/DDBJ whole genome shotgun (WGS) entry which is preliminary data.</text>
</comment>
<dbReference type="GO" id="GO:1901170">
    <property type="term" value="P:naphthalene catabolic process"/>
    <property type="evidence" value="ECO:0007669"/>
    <property type="project" value="InterPro"/>
</dbReference>
<comment type="catalytic activity">
    <reaction evidence="1">
        <text>2-hydroxychromene-2-carboxylate = (3E)-4-(2-hydroxyphenyl)-2-oxobut-3-enoate</text>
        <dbReference type="Rhea" id="RHEA:27401"/>
        <dbReference type="ChEBI" id="CHEBI:59350"/>
        <dbReference type="ChEBI" id="CHEBI:59353"/>
        <dbReference type="EC" id="5.99.1.4"/>
    </reaction>
</comment>